<organism evidence="1 2">
    <name type="scientific">Kosakonia oryzae</name>
    <dbReference type="NCBI Taxonomy" id="497725"/>
    <lineage>
        <taxon>Bacteria</taxon>
        <taxon>Pseudomonadati</taxon>
        <taxon>Pseudomonadota</taxon>
        <taxon>Gammaproteobacteria</taxon>
        <taxon>Enterobacterales</taxon>
        <taxon>Enterobacteriaceae</taxon>
        <taxon>Kosakonia</taxon>
    </lineage>
</organism>
<gene>
    <name evidence="1" type="ORF">SAMN05216286_4938</name>
</gene>
<dbReference type="Proteomes" id="UP000182314">
    <property type="component" value="Unassembled WGS sequence"/>
</dbReference>
<dbReference type="AlphaFoldDB" id="A0AA94H802"/>
<accession>A0AA94H802</accession>
<name>A0AA94H802_9ENTR</name>
<reference evidence="1 2" key="1">
    <citation type="submission" date="2016-10" db="EMBL/GenBank/DDBJ databases">
        <authorList>
            <person name="Varghese N."/>
            <person name="Submissions S."/>
        </authorList>
    </citation>
    <scope>NUCLEOTIDE SEQUENCE [LARGE SCALE GENOMIC DNA]</scope>
    <source>
        <strain evidence="1 2">CGMCC 1.7012</strain>
    </source>
</reference>
<dbReference type="EMBL" id="FOKO01000007">
    <property type="protein sequence ID" value="SFD26676.1"/>
    <property type="molecule type" value="Genomic_DNA"/>
</dbReference>
<comment type="caution">
    <text evidence="1">The sequence shown here is derived from an EMBL/GenBank/DDBJ whole genome shotgun (WGS) entry which is preliminary data.</text>
</comment>
<evidence type="ECO:0000313" key="2">
    <source>
        <dbReference type="Proteomes" id="UP000182314"/>
    </source>
</evidence>
<sequence length="53" mass="6106">MSGDLKGFDLFMETYKNFPATMRGNLEGLTIALHRNMGQADQRFFPRGIRQNL</sequence>
<protein>
    <submittedName>
        <fullName evidence="1">Uncharacterized protein</fullName>
    </submittedName>
</protein>
<evidence type="ECO:0000313" key="1">
    <source>
        <dbReference type="EMBL" id="SFD26676.1"/>
    </source>
</evidence>
<proteinExistence type="predicted"/>